<comment type="caution">
    <text evidence="2">The sequence shown here is derived from an EMBL/GenBank/DDBJ whole genome shotgun (WGS) entry which is preliminary data.</text>
</comment>
<dbReference type="SMART" id="SM00100">
    <property type="entry name" value="cNMP"/>
    <property type="match status" value="1"/>
</dbReference>
<dbReference type="InterPro" id="IPR018490">
    <property type="entry name" value="cNMP-bd_dom_sf"/>
</dbReference>
<dbReference type="Gene3D" id="2.60.120.10">
    <property type="entry name" value="Jelly Rolls"/>
    <property type="match status" value="1"/>
</dbReference>
<proteinExistence type="predicted"/>
<gene>
    <name evidence="2" type="ORF">EGH82_23185</name>
</gene>
<evidence type="ECO:0000313" key="2">
    <source>
        <dbReference type="EMBL" id="ROV57091.1"/>
    </source>
</evidence>
<dbReference type="InterPro" id="IPR000595">
    <property type="entry name" value="cNMP-bd_dom"/>
</dbReference>
<reference evidence="2 3" key="1">
    <citation type="submission" date="2018-11" db="EMBL/GenBank/DDBJ databases">
        <title>Vibrio ponticus strain CAIM 1751 pathogenic for the snapper Lutjanus guttatus.</title>
        <authorList>
            <person name="Soto-Rodriguez S."/>
            <person name="Lozano-Olvera R."/>
            <person name="Gomez-Gil B."/>
        </authorList>
    </citation>
    <scope>NUCLEOTIDE SEQUENCE [LARGE SCALE GENOMIC DNA]</scope>
    <source>
        <strain evidence="2 3">CAIM 1751</strain>
    </source>
</reference>
<dbReference type="RefSeq" id="WP_123783889.1">
    <property type="nucleotide sequence ID" value="NZ_RKIK01000161.1"/>
</dbReference>
<dbReference type="CDD" id="cd00038">
    <property type="entry name" value="CAP_ED"/>
    <property type="match status" value="1"/>
</dbReference>
<dbReference type="GO" id="GO:0005829">
    <property type="term" value="C:cytosol"/>
    <property type="evidence" value="ECO:0007669"/>
    <property type="project" value="TreeGrafter"/>
</dbReference>
<evidence type="ECO:0000259" key="1">
    <source>
        <dbReference type="PROSITE" id="PS50042"/>
    </source>
</evidence>
<dbReference type="InterPro" id="IPR014710">
    <property type="entry name" value="RmlC-like_jellyroll"/>
</dbReference>
<dbReference type="SUPFAM" id="SSF51206">
    <property type="entry name" value="cAMP-binding domain-like"/>
    <property type="match status" value="1"/>
</dbReference>
<dbReference type="Proteomes" id="UP000278792">
    <property type="component" value="Unassembled WGS sequence"/>
</dbReference>
<evidence type="ECO:0000313" key="3">
    <source>
        <dbReference type="Proteomes" id="UP000278792"/>
    </source>
</evidence>
<protein>
    <submittedName>
        <fullName evidence="2">Crp/Fnr family transcriptional regulator</fullName>
    </submittedName>
</protein>
<dbReference type="PROSITE" id="PS50042">
    <property type="entry name" value="CNMP_BINDING_3"/>
    <property type="match status" value="1"/>
</dbReference>
<organism evidence="2 3">
    <name type="scientific">Vibrio ponticus</name>
    <dbReference type="NCBI Taxonomy" id="265668"/>
    <lineage>
        <taxon>Bacteria</taxon>
        <taxon>Pseudomonadati</taxon>
        <taxon>Pseudomonadota</taxon>
        <taxon>Gammaproteobacteria</taxon>
        <taxon>Vibrionales</taxon>
        <taxon>Vibrionaceae</taxon>
        <taxon>Vibrio</taxon>
    </lineage>
</organism>
<dbReference type="EMBL" id="RKIK01000161">
    <property type="protein sequence ID" value="ROV57091.1"/>
    <property type="molecule type" value="Genomic_DNA"/>
</dbReference>
<dbReference type="InterPro" id="IPR050397">
    <property type="entry name" value="Env_Response_Regulators"/>
</dbReference>
<dbReference type="PANTHER" id="PTHR24567">
    <property type="entry name" value="CRP FAMILY TRANSCRIPTIONAL REGULATORY PROTEIN"/>
    <property type="match status" value="1"/>
</dbReference>
<dbReference type="GO" id="GO:0003700">
    <property type="term" value="F:DNA-binding transcription factor activity"/>
    <property type="evidence" value="ECO:0007669"/>
    <property type="project" value="TreeGrafter"/>
</dbReference>
<dbReference type="SUPFAM" id="SSF46785">
    <property type="entry name" value="Winged helix' DNA-binding domain"/>
    <property type="match status" value="1"/>
</dbReference>
<sequence length="212" mass="24349">MDSQFTLASLNALQSFQVQKRDSIYRNGTPASGFYYVKSGQIGLYQVSEIGKESLLRIYGTGSFFGYRSLFTQQKYPATSRAMLESEIVKIRIDSMHELERSAPELALTLMQEVCKELGEAEKRLLQYSAFSSKKRILDALIDLFTHYPSYPWTYREIGEFSGTDTSTVIRYCNQLKQVNLLLSSSRKPRPVQISLLQDYRYSLDINPTQSR</sequence>
<feature type="domain" description="Cyclic nucleotide-binding" evidence="1">
    <location>
        <begin position="1"/>
        <end position="117"/>
    </location>
</feature>
<dbReference type="AlphaFoldDB" id="A0A3N3DRG3"/>
<dbReference type="PANTHER" id="PTHR24567:SF28">
    <property type="entry name" value="LISTERIOLYSIN REGULATORY PROTEIN"/>
    <property type="match status" value="1"/>
</dbReference>
<dbReference type="InterPro" id="IPR036390">
    <property type="entry name" value="WH_DNA-bd_sf"/>
</dbReference>
<name>A0A3N3DRG3_9VIBR</name>
<accession>A0A3N3DRG3</accession>
<dbReference type="Pfam" id="PF00027">
    <property type="entry name" value="cNMP_binding"/>
    <property type="match status" value="1"/>
</dbReference>